<accession>A0A1G2V9B2</accession>
<name>A0A1G2V9B2_9BACT</name>
<sequence length="84" mass="9335">MLKEKPIGKVVHWYDKLGVAVVKLNKALKVGSQVKVRRGEQEFTDTVTSMQLDHKSVKAGKKGEEVAIKVSQQVKEGAEIYAIK</sequence>
<dbReference type="InterPro" id="IPR009000">
    <property type="entry name" value="Transl_B-barrel_sf"/>
</dbReference>
<comment type="caution">
    <text evidence="1">The sequence shown here is derived from an EMBL/GenBank/DDBJ whole genome shotgun (WGS) entry which is preliminary data.</text>
</comment>
<evidence type="ECO:0000313" key="1">
    <source>
        <dbReference type="EMBL" id="OHB18170.1"/>
    </source>
</evidence>
<proteinExistence type="predicted"/>
<dbReference type="AlphaFoldDB" id="A0A1G2V9B2"/>
<dbReference type="STRING" id="1802782.A2544_02435"/>
<dbReference type="Proteomes" id="UP000176868">
    <property type="component" value="Unassembled WGS sequence"/>
</dbReference>
<dbReference type="SUPFAM" id="SSF50447">
    <property type="entry name" value="Translation proteins"/>
    <property type="match status" value="1"/>
</dbReference>
<organism evidence="1 2">
    <name type="scientific">Candidatus Zambryskibacteria bacterium RIFOXYD2_FULL_43_10</name>
    <dbReference type="NCBI Taxonomy" id="1802782"/>
    <lineage>
        <taxon>Bacteria</taxon>
        <taxon>Candidatus Zambryskiibacteriota</taxon>
    </lineage>
</organism>
<protein>
    <recommendedName>
        <fullName evidence="3">Translation elongation factor-like protein</fullName>
    </recommendedName>
</protein>
<gene>
    <name evidence="1" type="ORF">A2544_02435</name>
</gene>
<dbReference type="EMBL" id="MHWZ01000003">
    <property type="protein sequence ID" value="OHB18170.1"/>
    <property type="molecule type" value="Genomic_DNA"/>
</dbReference>
<evidence type="ECO:0008006" key="3">
    <source>
        <dbReference type="Google" id="ProtNLM"/>
    </source>
</evidence>
<evidence type="ECO:0000313" key="2">
    <source>
        <dbReference type="Proteomes" id="UP000176868"/>
    </source>
</evidence>
<dbReference type="Gene3D" id="2.40.30.10">
    <property type="entry name" value="Translation factors"/>
    <property type="match status" value="1"/>
</dbReference>
<reference evidence="1 2" key="1">
    <citation type="journal article" date="2016" name="Nat. Commun.">
        <title>Thousands of microbial genomes shed light on interconnected biogeochemical processes in an aquifer system.</title>
        <authorList>
            <person name="Anantharaman K."/>
            <person name="Brown C.T."/>
            <person name="Hug L.A."/>
            <person name="Sharon I."/>
            <person name="Castelle C.J."/>
            <person name="Probst A.J."/>
            <person name="Thomas B.C."/>
            <person name="Singh A."/>
            <person name="Wilkins M.J."/>
            <person name="Karaoz U."/>
            <person name="Brodie E.L."/>
            <person name="Williams K.H."/>
            <person name="Hubbard S.S."/>
            <person name="Banfield J.F."/>
        </authorList>
    </citation>
    <scope>NUCLEOTIDE SEQUENCE [LARGE SCALE GENOMIC DNA]</scope>
</reference>